<keyword evidence="2" id="KW-1185">Reference proteome</keyword>
<gene>
    <name evidence="1" type="ORF">OPT61_g4915</name>
</gene>
<dbReference type="EMBL" id="JAPHNI010000297">
    <property type="protein sequence ID" value="KAJ8112798.1"/>
    <property type="molecule type" value="Genomic_DNA"/>
</dbReference>
<reference evidence="1" key="1">
    <citation type="submission" date="2022-11" db="EMBL/GenBank/DDBJ databases">
        <title>Genome Sequence of Boeremia exigua.</title>
        <authorList>
            <person name="Buettner E."/>
        </authorList>
    </citation>
    <scope>NUCLEOTIDE SEQUENCE</scope>
    <source>
        <strain evidence="1">CU02</strain>
    </source>
</reference>
<evidence type="ECO:0000313" key="1">
    <source>
        <dbReference type="EMBL" id="KAJ8112798.1"/>
    </source>
</evidence>
<comment type="caution">
    <text evidence="1">The sequence shown here is derived from an EMBL/GenBank/DDBJ whole genome shotgun (WGS) entry which is preliminary data.</text>
</comment>
<protein>
    <submittedName>
        <fullName evidence="1">Uncharacterized protein</fullName>
    </submittedName>
</protein>
<sequence>MTSSATPKMFQTMSPDPTSSSPPAPQASPLPPAVDIEHSTARPSSTTSQNEPSASKVKPLRKPLLRLELRDLSSDGSREFLRLVHASSAIESAVDTVLRLLYTDIEKSCIPPTRSITLVLRDMDGVAYTTGLDLDDDHKEIHLSTKYIEYVSESRRKDEIHGVIVHEMVHCWQHHGGNTAPGGLTEGVADWVRLKAGFAPPHWRRRGDCDWDAGYERTAYFLEWLEKEHGHDVVRKINQALRGCRYDAKKLWHSCCGQSIEELWDGYKQSLECGEDDSQKSGNAAMKEDTHEGHEAAATWLYQSASAYRKLTSTRIGQLGSPAQQPGAPGAVHIELQVDAIITIARTASYVTSEAERLSYSILHSPTERPETLIDLGEVPPDWTESGEYETARQYRKTGEYARATAAASRKKVTNSAGPYLDNHDSYGQATKTKRKLLHSPTWGSNPQP</sequence>
<accession>A0ACC2ICF2</accession>
<evidence type="ECO:0000313" key="2">
    <source>
        <dbReference type="Proteomes" id="UP001153331"/>
    </source>
</evidence>
<name>A0ACC2ICF2_9PLEO</name>
<dbReference type="Proteomes" id="UP001153331">
    <property type="component" value="Unassembled WGS sequence"/>
</dbReference>
<organism evidence="1 2">
    <name type="scientific">Boeremia exigua</name>
    <dbReference type="NCBI Taxonomy" id="749465"/>
    <lineage>
        <taxon>Eukaryota</taxon>
        <taxon>Fungi</taxon>
        <taxon>Dikarya</taxon>
        <taxon>Ascomycota</taxon>
        <taxon>Pezizomycotina</taxon>
        <taxon>Dothideomycetes</taxon>
        <taxon>Pleosporomycetidae</taxon>
        <taxon>Pleosporales</taxon>
        <taxon>Pleosporineae</taxon>
        <taxon>Didymellaceae</taxon>
        <taxon>Boeremia</taxon>
    </lineage>
</organism>
<proteinExistence type="predicted"/>